<evidence type="ECO:0000259" key="4">
    <source>
        <dbReference type="PROSITE" id="PS50222"/>
    </source>
</evidence>
<dbReference type="InterPro" id="IPR058650">
    <property type="entry name" value="Msy1/2-like"/>
</dbReference>
<dbReference type="GO" id="GO:0005262">
    <property type="term" value="F:calcium channel activity"/>
    <property type="evidence" value="ECO:0007669"/>
    <property type="project" value="TreeGrafter"/>
</dbReference>
<sequence>VTRAGKLYQKIMSIGFITRWLLFMVPVAILLAIPIIVGAFNRAEIAGVRILWFFLWIEVVWLGLWVAKLVARLLPYIFRSVVGVVSVSTAKYATLIKALDAPLTFLFWSVICVATFLPIMTQNPDNRKEPGGTKPWESIMAKLLTAAVLASAVYLGEKILIQLIAVHFHKVQYEMRITENKWAVNMFTKLLEHSRTMFPRFGGDFDEEDAVLEPGAFSGLRTKAGRKQSTPGTPGGTVTPMQFVNGARRVLQVGAGVLGGVAGEVTGKGYNQAGSPYQIVVEALLTKNASEALARRIWLSFVQEGNEALLPEDMIDVFDSAEKDAAEAAFTFFDDDYNGDVSLDEIIMKIHEVARERKAISSSLKDTDSAIGKLDNVFCLIVFVIAIFILIALLDTSFKTILTTSATGLLSLSFIFGATCQEIVASLIFVFVKHPFDVADRCIISGNTYIVQEMSLMFTILKRGDGTQVQAPNSLLNTLFIDNVRRSAAMLETVKIDVDFATSFEQIELLRLEMLDFVRHESRDFHNAFDISIDNFAGLSKMTISMAIKHKSNWQNDALRCQRRNKWMCALALAIKKLNIVSAGPGAGDS</sequence>
<dbReference type="EMBL" id="MCFI01000031">
    <property type="protein sequence ID" value="ORY74137.1"/>
    <property type="molecule type" value="Genomic_DNA"/>
</dbReference>
<comment type="similarity">
    <text evidence="2">Belongs to the MscS (TC 1.A.23) family.</text>
</comment>
<dbReference type="InterPro" id="IPR016688">
    <property type="entry name" value="MscS-like_plants/fungi"/>
</dbReference>
<gene>
    <name evidence="5" type="ORF">BCR37DRAFT_332118</name>
</gene>
<dbReference type="PANTHER" id="PTHR31323">
    <property type="entry name" value="MECHANOSENSITIVE ION CHANNEL PROTEIN MSY2"/>
    <property type="match status" value="1"/>
</dbReference>
<dbReference type="Pfam" id="PF00924">
    <property type="entry name" value="MS_channel_2nd"/>
    <property type="match status" value="1"/>
</dbReference>
<proteinExistence type="inferred from homology"/>
<keyword evidence="3" id="KW-0472">Membrane</keyword>
<dbReference type="PANTHER" id="PTHR31323:SF15">
    <property type="entry name" value="MECHANOSENSITIVE ION CHANNEL PROTEIN MSY1"/>
    <property type="match status" value="1"/>
</dbReference>
<comment type="subcellular location">
    <subcellularLocation>
        <location evidence="1">Endomembrane system</location>
        <topology evidence="1">Multi-pass membrane protein</topology>
    </subcellularLocation>
</comment>
<feature type="transmembrane region" description="Helical" evidence="3">
    <location>
        <begin position="20"/>
        <end position="40"/>
    </location>
</feature>
<feature type="non-terminal residue" evidence="5">
    <location>
        <position position="590"/>
    </location>
</feature>
<feature type="transmembrane region" description="Helical" evidence="3">
    <location>
        <begin position="47"/>
        <end position="67"/>
    </location>
</feature>
<organism evidence="5 6">
    <name type="scientific">Protomyces lactucae-debilis</name>
    <dbReference type="NCBI Taxonomy" id="2754530"/>
    <lineage>
        <taxon>Eukaryota</taxon>
        <taxon>Fungi</taxon>
        <taxon>Dikarya</taxon>
        <taxon>Ascomycota</taxon>
        <taxon>Taphrinomycotina</taxon>
        <taxon>Taphrinomycetes</taxon>
        <taxon>Taphrinales</taxon>
        <taxon>Protomycetaceae</taxon>
        <taxon>Protomyces</taxon>
    </lineage>
</organism>
<keyword evidence="3" id="KW-1133">Transmembrane helix</keyword>
<dbReference type="PROSITE" id="PS50222">
    <property type="entry name" value="EF_HAND_2"/>
    <property type="match status" value="1"/>
</dbReference>
<keyword evidence="6" id="KW-1185">Reference proteome</keyword>
<name>A0A1Y2ERJ8_PROLT</name>
<feature type="domain" description="EF-hand" evidence="4">
    <location>
        <begin position="321"/>
        <end position="356"/>
    </location>
</feature>
<dbReference type="Pfam" id="PF25886">
    <property type="entry name" value="Msy1"/>
    <property type="match status" value="1"/>
</dbReference>
<accession>A0A1Y2ERJ8</accession>
<dbReference type="OrthoDB" id="544685at2759"/>
<dbReference type="PIRSF" id="PIRSF017209">
    <property type="entry name" value="Memb_At2g17000_prd"/>
    <property type="match status" value="1"/>
</dbReference>
<feature type="transmembrane region" description="Helical" evidence="3">
    <location>
        <begin position="406"/>
        <end position="432"/>
    </location>
</feature>
<evidence type="ECO:0000256" key="3">
    <source>
        <dbReference type="SAM" id="Phobius"/>
    </source>
</evidence>
<comment type="caution">
    <text evidence="5">The sequence shown here is derived from an EMBL/GenBank/DDBJ whole genome shotgun (WGS) entry which is preliminary data.</text>
</comment>
<keyword evidence="3" id="KW-0812">Transmembrane</keyword>
<reference evidence="5 6" key="1">
    <citation type="submission" date="2016-07" db="EMBL/GenBank/DDBJ databases">
        <title>Pervasive Adenine N6-methylation of Active Genes in Fungi.</title>
        <authorList>
            <consortium name="DOE Joint Genome Institute"/>
            <person name="Mondo S.J."/>
            <person name="Dannebaum R.O."/>
            <person name="Kuo R.C."/>
            <person name="Labutti K."/>
            <person name="Haridas S."/>
            <person name="Kuo A."/>
            <person name="Salamov A."/>
            <person name="Ahrendt S.R."/>
            <person name="Lipzen A."/>
            <person name="Sullivan W."/>
            <person name="Andreopoulos W.B."/>
            <person name="Clum A."/>
            <person name="Lindquist E."/>
            <person name="Daum C."/>
            <person name="Ramamoorthy G.K."/>
            <person name="Gryganskyi A."/>
            <person name="Culley D."/>
            <person name="Magnuson J.K."/>
            <person name="James T.Y."/>
            <person name="O'Malley M.A."/>
            <person name="Stajich J.E."/>
            <person name="Spatafora J.W."/>
            <person name="Visel A."/>
            <person name="Grigoriev I.V."/>
        </authorList>
    </citation>
    <scope>NUCLEOTIDE SEQUENCE [LARGE SCALE GENOMIC DNA]</scope>
    <source>
        <strain evidence="5 6">12-1054</strain>
    </source>
</reference>
<feature type="transmembrane region" description="Helical" evidence="3">
    <location>
        <begin position="374"/>
        <end position="394"/>
    </location>
</feature>
<dbReference type="InterPro" id="IPR002048">
    <property type="entry name" value="EF_hand_dom"/>
</dbReference>
<feature type="transmembrane region" description="Helical" evidence="3">
    <location>
        <begin position="73"/>
        <end position="94"/>
    </location>
</feature>
<dbReference type="SUPFAM" id="SSF50182">
    <property type="entry name" value="Sm-like ribonucleoproteins"/>
    <property type="match status" value="1"/>
</dbReference>
<protein>
    <submittedName>
        <fullName evidence="5">Mechanosensitive ion channel-domain-containing protein</fullName>
    </submittedName>
</protein>
<dbReference type="STRING" id="56484.A0A1Y2ERJ8"/>
<dbReference type="InterPro" id="IPR010920">
    <property type="entry name" value="LSM_dom_sf"/>
</dbReference>
<feature type="transmembrane region" description="Helical" evidence="3">
    <location>
        <begin position="101"/>
        <end position="119"/>
    </location>
</feature>
<evidence type="ECO:0000256" key="1">
    <source>
        <dbReference type="ARBA" id="ARBA00004127"/>
    </source>
</evidence>
<dbReference type="OMA" id="PQMSESF"/>
<dbReference type="GeneID" id="63783650"/>
<dbReference type="GO" id="GO:0006874">
    <property type="term" value="P:intracellular calcium ion homeostasis"/>
    <property type="evidence" value="ECO:0007669"/>
    <property type="project" value="TreeGrafter"/>
</dbReference>
<dbReference type="Proteomes" id="UP000193685">
    <property type="component" value="Unassembled WGS sequence"/>
</dbReference>
<dbReference type="GO" id="GO:0016020">
    <property type="term" value="C:membrane"/>
    <property type="evidence" value="ECO:0007669"/>
    <property type="project" value="UniProtKB-SubCell"/>
</dbReference>
<evidence type="ECO:0000313" key="5">
    <source>
        <dbReference type="EMBL" id="ORY74137.1"/>
    </source>
</evidence>
<dbReference type="AlphaFoldDB" id="A0A1Y2ERJ8"/>
<dbReference type="InterPro" id="IPR006685">
    <property type="entry name" value="MscS_channel_2nd"/>
</dbReference>
<evidence type="ECO:0000256" key="2">
    <source>
        <dbReference type="ARBA" id="ARBA00008017"/>
    </source>
</evidence>
<feature type="non-terminal residue" evidence="5">
    <location>
        <position position="1"/>
    </location>
</feature>
<dbReference type="GO" id="GO:0005509">
    <property type="term" value="F:calcium ion binding"/>
    <property type="evidence" value="ECO:0007669"/>
    <property type="project" value="InterPro"/>
</dbReference>
<evidence type="ECO:0000313" key="6">
    <source>
        <dbReference type="Proteomes" id="UP000193685"/>
    </source>
</evidence>
<dbReference type="RefSeq" id="XP_040721971.1">
    <property type="nucleotide sequence ID" value="XM_040867051.1"/>
</dbReference>